<accession>G8BZ24</accession>
<proteinExistence type="predicted"/>
<protein>
    <submittedName>
        <fullName evidence="1">Uncharacterized protein</fullName>
    </submittedName>
</protein>
<organism evidence="1 2">
    <name type="scientific">Tetrapisispora phaffii (strain ATCC 24235 / CBS 4417 / NBRC 1672 / NRRL Y-8282 / UCD 70-5)</name>
    <name type="common">Yeast</name>
    <name type="synonym">Fabospora phaffii</name>
    <dbReference type="NCBI Taxonomy" id="1071381"/>
    <lineage>
        <taxon>Eukaryota</taxon>
        <taxon>Fungi</taxon>
        <taxon>Dikarya</taxon>
        <taxon>Ascomycota</taxon>
        <taxon>Saccharomycotina</taxon>
        <taxon>Saccharomycetes</taxon>
        <taxon>Saccharomycetales</taxon>
        <taxon>Saccharomycetaceae</taxon>
        <taxon>Tetrapisispora</taxon>
    </lineage>
</organism>
<dbReference type="Proteomes" id="UP000005666">
    <property type="component" value="Chromosome 11"/>
</dbReference>
<name>G8BZ24_TETPH</name>
<dbReference type="AlphaFoldDB" id="G8BZ24"/>
<dbReference type="GeneID" id="11531589"/>
<dbReference type="HOGENOM" id="CLU_1161818_0_0_1"/>
<sequence>MGKRGIVSLQQNNKVSALQSKETNVKRQKHDAYENAKVLTRSMYLDLDLRPNLGFSGQDDDNNMEHAWGRAVNSSNFLVFTDGESNQKGNNSIMNLDEIPERTSTPVSSRMKEKMHIDSGNQDNETHIQIALRRISDILNKELDIHPVETELNNNTGTPFRYTNYSAFDSKSDNGDDDCDFKYCQHTSLNGGLNRKCHGEVRFIPTCQELDPMEDILEDEDNECTYFSSGCEGTYQGSN</sequence>
<dbReference type="RefSeq" id="XP_003687586.1">
    <property type="nucleotide sequence ID" value="XM_003687538.1"/>
</dbReference>
<gene>
    <name evidence="1" type="primary">TPHA0K00180</name>
    <name evidence="1" type="ordered locus">TPHA_0K00180</name>
</gene>
<dbReference type="KEGG" id="tpf:TPHA_0K00180"/>
<reference evidence="1 2" key="1">
    <citation type="journal article" date="2011" name="Proc. Natl. Acad. Sci. U.S.A.">
        <title>Evolutionary erosion of yeast sex chromosomes by mating-type switching accidents.</title>
        <authorList>
            <person name="Gordon J.L."/>
            <person name="Armisen D."/>
            <person name="Proux-Wera E."/>
            <person name="Oheigeartaigh S.S."/>
            <person name="Byrne K.P."/>
            <person name="Wolfe K.H."/>
        </authorList>
    </citation>
    <scope>NUCLEOTIDE SEQUENCE [LARGE SCALE GENOMIC DNA]</scope>
    <source>
        <strain evidence="2">ATCC 24235 / CBS 4417 / NBRC 1672 / NRRL Y-8282 / UCD 70-5</strain>
    </source>
</reference>
<keyword evidence="2" id="KW-1185">Reference proteome</keyword>
<dbReference type="EMBL" id="HE612866">
    <property type="protein sequence ID" value="CCE65152.1"/>
    <property type="molecule type" value="Genomic_DNA"/>
</dbReference>
<evidence type="ECO:0000313" key="1">
    <source>
        <dbReference type="EMBL" id="CCE65152.1"/>
    </source>
</evidence>
<evidence type="ECO:0000313" key="2">
    <source>
        <dbReference type="Proteomes" id="UP000005666"/>
    </source>
</evidence>